<organism evidence="2 3">
    <name type="scientific">Glycomyces artemisiae</name>
    <dbReference type="NCBI Taxonomy" id="1076443"/>
    <lineage>
        <taxon>Bacteria</taxon>
        <taxon>Bacillati</taxon>
        <taxon>Actinomycetota</taxon>
        <taxon>Actinomycetes</taxon>
        <taxon>Glycomycetales</taxon>
        <taxon>Glycomycetaceae</taxon>
        <taxon>Glycomyces</taxon>
    </lineage>
</organism>
<proteinExistence type="predicted"/>
<evidence type="ECO:0000313" key="3">
    <source>
        <dbReference type="Proteomes" id="UP000238176"/>
    </source>
</evidence>
<dbReference type="PANTHER" id="PTHR35400">
    <property type="entry name" value="SLR1083 PROTEIN"/>
    <property type="match status" value="1"/>
</dbReference>
<reference evidence="2 3" key="1">
    <citation type="submission" date="2018-03" db="EMBL/GenBank/DDBJ databases">
        <title>Genomic Encyclopedia of Type Strains, Phase III (KMG-III): the genomes of soil and plant-associated and newly described type strains.</title>
        <authorList>
            <person name="Whitman W."/>
        </authorList>
    </citation>
    <scope>NUCLEOTIDE SEQUENCE [LARGE SCALE GENOMIC DNA]</scope>
    <source>
        <strain evidence="2 3">CGMCC 4.7067</strain>
    </source>
</reference>
<protein>
    <submittedName>
        <fullName evidence="2">Uma2 family endonuclease</fullName>
    </submittedName>
</protein>
<gene>
    <name evidence="2" type="ORF">B0I28_106319</name>
</gene>
<accession>A0A2T0UJ51</accession>
<dbReference type="Pfam" id="PF05685">
    <property type="entry name" value="Uma2"/>
    <property type="match status" value="1"/>
</dbReference>
<dbReference type="RefSeq" id="WP_181245827.1">
    <property type="nucleotide sequence ID" value="NZ_PVTJ01000006.1"/>
</dbReference>
<dbReference type="InterPro" id="IPR012296">
    <property type="entry name" value="Nuclease_put_TT1808"/>
</dbReference>
<dbReference type="Proteomes" id="UP000238176">
    <property type="component" value="Unassembled WGS sequence"/>
</dbReference>
<sequence>MAATEPLADAEPAGSDELWKAWETLDVPPGFRAEIIRGDIVLSPSPTNRHSLICTEIMRQLWPLADERDWRLANELGVRIESTGEVLIPDLMALPVAVLTDGEETSAIDSPELLLAVEVTSDSSVSRDRETKLWSYAAGLVPVYMMVDRHDRNGTVRVFSEPSGEGRYQHYDLFDFGKPVRLPEPFNVEIDTSLFAPRTRRA</sequence>
<dbReference type="GO" id="GO:0004519">
    <property type="term" value="F:endonuclease activity"/>
    <property type="evidence" value="ECO:0007669"/>
    <property type="project" value="UniProtKB-KW"/>
</dbReference>
<dbReference type="Gene3D" id="3.90.1570.10">
    <property type="entry name" value="tt1808, chain A"/>
    <property type="match status" value="1"/>
</dbReference>
<dbReference type="PANTHER" id="PTHR35400:SF3">
    <property type="entry name" value="SLL1072 PROTEIN"/>
    <property type="match status" value="1"/>
</dbReference>
<keyword evidence="2" id="KW-0378">Hydrolase</keyword>
<keyword evidence="3" id="KW-1185">Reference proteome</keyword>
<dbReference type="InterPro" id="IPR011335">
    <property type="entry name" value="Restrct_endonuc-II-like"/>
</dbReference>
<comment type="caution">
    <text evidence="2">The sequence shown here is derived from an EMBL/GenBank/DDBJ whole genome shotgun (WGS) entry which is preliminary data.</text>
</comment>
<dbReference type="InterPro" id="IPR008538">
    <property type="entry name" value="Uma2"/>
</dbReference>
<dbReference type="EMBL" id="PVTJ01000006">
    <property type="protein sequence ID" value="PRY57896.1"/>
    <property type="molecule type" value="Genomic_DNA"/>
</dbReference>
<dbReference type="CDD" id="cd06260">
    <property type="entry name" value="DUF820-like"/>
    <property type="match status" value="1"/>
</dbReference>
<keyword evidence="2" id="KW-0540">Nuclease</keyword>
<name>A0A2T0UJ51_9ACTN</name>
<evidence type="ECO:0000259" key="1">
    <source>
        <dbReference type="Pfam" id="PF05685"/>
    </source>
</evidence>
<keyword evidence="2" id="KW-0255">Endonuclease</keyword>
<feature type="domain" description="Putative restriction endonuclease" evidence="1">
    <location>
        <begin position="24"/>
        <end position="190"/>
    </location>
</feature>
<evidence type="ECO:0000313" key="2">
    <source>
        <dbReference type="EMBL" id="PRY57896.1"/>
    </source>
</evidence>
<dbReference type="SUPFAM" id="SSF52980">
    <property type="entry name" value="Restriction endonuclease-like"/>
    <property type="match status" value="1"/>
</dbReference>
<dbReference type="AlphaFoldDB" id="A0A2T0UJ51"/>